<dbReference type="InterPro" id="IPR051188">
    <property type="entry name" value="PHD-type_Zinc_Finger"/>
</dbReference>
<feature type="region of interest" description="Disordered" evidence="7">
    <location>
        <begin position="134"/>
        <end position="362"/>
    </location>
</feature>
<feature type="domain" description="PHD-type" evidence="8">
    <location>
        <begin position="12"/>
        <end position="130"/>
    </location>
</feature>
<feature type="compositionally biased region" description="Polar residues" evidence="7">
    <location>
        <begin position="234"/>
        <end position="253"/>
    </location>
</feature>
<comment type="caution">
    <text evidence="9">The sequence shown here is derived from an EMBL/GenBank/DDBJ whole genome shotgun (WGS) entry which is preliminary data.</text>
</comment>
<reference evidence="9" key="1">
    <citation type="submission" date="2021-02" db="EMBL/GenBank/DDBJ databases">
        <title>Comparative genomics reveals that relaxation of natural selection precedes convergent phenotypic evolution of cavefish.</title>
        <authorList>
            <person name="Peng Z."/>
        </authorList>
    </citation>
    <scope>NUCLEOTIDE SEQUENCE</scope>
    <source>
        <tissue evidence="9">Muscle</tissue>
    </source>
</reference>
<evidence type="ECO:0000256" key="6">
    <source>
        <dbReference type="SAM" id="Coils"/>
    </source>
</evidence>
<dbReference type="GO" id="GO:0005634">
    <property type="term" value="C:nucleus"/>
    <property type="evidence" value="ECO:0007669"/>
    <property type="project" value="UniProtKB-SubCell"/>
</dbReference>
<dbReference type="Pfam" id="PF13771">
    <property type="entry name" value="zf-HC5HC2H"/>
    <property type="match status" value="1"/>
</dbReference>
<feature type="compositionally biased region" description="Polar residues" evidence="7">
    <location>
        <begin position="177"/>
        <end position="190"/>
    </location>
</feature>
<keyword evidence="6" id="KW-0175">Coiled coil</keyword>
<dbReference type="InterPro" id="IPR034732">
    <property type="entry name" value="EPHD"/>
</dbReference>
<evidence type="ECO:0000256" key="3">
    <source>
        <dbReference type="ARBA" id="ARBA00022771"/>
    </source>
</evidence>
<sequence>GSDQHRTPRQIKISCVLCKNSDETEITGALSSKDDISAHQNCLLYASGIYCKNSPTYDDLFGFAVHDVKQEVRRGRKLVCHHCQKRGATAGCEVNRCKRSFHYPCANEANARVIEDLAEGRYILYCEKHDPQSKRESSVISDVSSPSGLNLSRRGSPDSRGGRPVRRESNSSSGSSEQANTYKPNNTATPNDPDDEVQNCIDPMYAPVESDLDDSTPPKQHNSIPMAQGARPSENLNLPSTGLVNRATASRLNGCNGDNPRQFNKRIEFDSPTASPETPRRKKKKLSVLDSDDELETSTNPVVSPVVPHAWGCTSPTQHNHSTPVTENTRPCEALNSLPTGDDGDDTDIDSDVSQSLLPSGPYNVTVECTVIMDSGPSMESENSLDPCSPSRPVTADVCTSPGSVTPEPEPGDTTSTNITASEPKAPNTDPAFPGSADHMPQQERSDSGPTDQLQSPTSDFPEALPSAIQPLSASHIITDHPAERSPPEAASASHHPGTSDANDVDAMMSLESSATTFWAKCNEAGCTEEIFSELVSQLNSIRQRIQSREATQQDFDVALKVLEASGRLPTIITQLEQDLEKQERELLRKMAALRDARAVLRFSLN</sequence>
<evidence type="ECO:0000256" key="2">
    <source>
        <dbReference type="ARBA" id="ARBA00022723"/>
    </source>
</evidence>
<keyword evidence="5" id="KW-0539">Nucleus</keyword>
<feature type="compositionally biased region" description="Polar residues" evidence="7">
    <location>
        <begin position="314"/>
        <end position="329"/>
    </location>
</feature>
<dbReference type="EMBL" id="JAFHDT010000006">
    <property type="protein sequence ID" value="KAI7808828.1"/>
    <property type="molecule type" value="Genomic_DNA"/>
</dbReference>
<dbReference type="InterPro" id="IPR013083">
    <property type="entry name" value="Znf_RING/FYVE/PHD"/>
</dbReference>
<evidence type="ECO:0000256" key="4">
    <source>
        <dbReference type="ARBA" id="ARBA00022833"/>
    </source>
</evidence>
<evidence type="ECO:0000256" key="7">
    <source>
        <dbReference type="SAM" id="MobiDB-lite"/>
    </source>
</evidence>
<dbReference type="Proteomes" id="UP001059041">
    <property type="component" value="Linkage Group LG6"/>
</dbReference>
<organism evidence="9 10">
    <name type="scientific">Triplophysa rosa</name>
    <name type="common">Cave loach</name>
    <dbReference type="NCBI Taxonomy" id="992332"/>
    <lineage>
        <taxon>Eukaryota</taxon>
        <taxon>Metazoa</taxon>
        <taxon>Chordata</taxon>
        <taxon>Craniata</taxon>
        <taxon>Vertebrata</taxon>
        <taxon>Euteleostomi</taxon>
        <taxon>Actinopterygii</taxon>
        <taxon>Neopterygii</taxon>
        <taxon>Teleostei</taxon>
        <taxon>Ostariophysi</taxon>
        <taxon>Cypriniformes</taxon>
        <taxon>Nemacheilidae</taxon>
        <taxon>Triplophysa</taxon>
    </lineage>
</organism>
<protein>
    <recommendedName>
        <fullName evidence="8">PHD-type domain-containing protein</fullName>
    </recommendedName>
</protein>
<dbReference type="GO" id="GO:0008270">
    <property type="term" value="F:zinc ion binding"/>
    <property type="evidence" value="ECO:0007669"/>
    <property type="project" value="UniProtKB-KW"/>
</dbReference>
<feature type="compositionally biased region" description="Acidic residues" evidence="7">
    <location>
        <begin position="342"/>
        <end position="351"/>
    </location>
</feature>
<dbReference type="PANTHER" id="PTHR12420">
    <property type="entry name" value="PHD FINGER PROTEIN"/>
    <property type="match status" value="1"/>
</dbReference>
<feature type="compositionally biased region" description="Low complexity" evidence="7">
    <location>
        <begin position="488"/>
        <end position="497"/>
    </location>
</feature>
<dbReference type="PANTHER" id="PTHR12420:SF4">
    <property type="entry name" value="PHD FINGER PROTEIN 11"/>
    <property type="match status" value="1"/>
</dbReference>
<feature type="region of interest" description="Disordered" evidence="7">
    <location>
        <begin position="480"/>
        <end position="504"/>
    </location>
</feature>
<dbReference type="CDD" id="cd15673">
    <property type="entry name" value="ePHD_PHF6_like"/>
    <property type="match status" value="1"/>
</dbReference>
<keyword evidence="3" id="KW-0863">Zinc-finger</keyword>
<evidence type="ECO:0000259" key="8">
    <source>
        <dbReference type="PROSITE" id="PS51805"/>
    </source>
</evidence>
<evidence type="ECO:0000313" key="10">
    <source>
        <dbReference type="Proteomes" id="UP001059041"/>
    </source>
</evidence>
<accession>A0A9W8C6Y4</accession>
<keyword evidence="2" id="KW-0479">Metal-binding</keyword>
<dbReference type="InterPro" id="IPR001965">
    <property type="entry name" value="Znf_PHD"/>
</dbReference>
<dbReference type="SMART" id="SM00249">
    <property type="entry name" value="PHD"/>
    <property type="match status" value="1"/>
</dbReference>
<name>A0A9W8C6Y4_TRIRA</name>
<comment type="subcellular location">
    <subcellularLocation>
        <location evidence="1">Nucleus</location>
    </subcellularLocation>
</comment>
<dbReference type="Gene3D" id="3.30.40.10">
    <property type="entry name" value="Zinc/RING finger domain, C3HC4 (zinc finger)"/>
    <property type="match status" value="1"/>
</dbReference>
<evidence type="ECO:0000256" key="1">
    <source>
        <dbReference type="ARBA" id="ARBA00004123"/>
    </source>
</evidence>
<keyword evidence="4" id="KW-0862">Zinc</keyword>
<feature type="non-terminal residue" evidence="9">
    <location>
        <position position="606"/>
    </location>
</feature>
<proteinExistence type="predicted"/>
<gene>
    <name evidence="9" type="ORF">IRJ41_015399</name>
</gene>
<evidence type="ECO:0000256" key="5">
    <source>
        <dbReference type="ARBA" id="ARBA00023242"/>
    </source>
</evidence>
<feature type="compositionally biased region" description="Polar residues" evidence="7">
    <location>
        <begin position="448"/>
        <end position="459"/>
    </location>
</feature>
<feature type="region of interest" description="Disordered" evidence="7">
    <location>
        <begin position="375"/>
        <end position="465"/>
    </location>
</feature>
<feature type="compositionally biased region" description="Low complexity" evidence="7">
    <location>
        <begin position="138"/>
        <end position="147"/>
    </location>
</feature>
<evidence type="ECO:0000313" key="9">
    <source>
        <dbReference type="EMBL" id="KAI7808828.1"/>
    </source>
</evidence>
<keyword evidence="10" id="KW-1185">Reference proteome</keyword>
<dbReference type="AlphaFoldDB" id="A0A9W8C6Y4"/>
<dbReference type="PROSITE" id="PS51805">
    <property type="entry name" value="EPHD"/>
    <property type="match status" value="1"/>
</dbReference>
<feature type="compositionally biased region" description="Basic and acidic residues" evidence="7">
    <location>
        <begin position="155"/>
        <end position="169"/>
    </location>
</feature>
<feature type="coiled-coil region" evidence="6">
    <location>
        <begin position="573"/>
        <end position="600"/>
    </location>
</feature>